<organism evidence="1 2">
    <name type="scientific">Neofusicoccum ribis</name>
    <dbReference type="NCBI Taxonomy" id="45134"/>
    <lineage>
        <taxon>Eukaryota</taxon>
        <taxon>Fungi</taxon>
        <taxon>Dikarya</taxon>
        <taxon>Ascomycota</taxon>
        <taxon>Pezizomycotina</taxon>
        <taxon>Dothideomycetes</taxon>
        <taxon>Dothideomycetes incertae sedis</taxon>
        <taxon>Botryosphaeriales</taxon>
        <taxon>Botryosphaeriaceae</taxon>
        <taxon>Neofusicoccum</taxon>
    </lineage>
</organism>
<dbReference type="Gene3D" id="3.80.10.10">
    <property type="entry name" value="Ribonuclease Inhibitor"/>
    <property type="match status" value="1"/>
</dbReference>
<dbReference type="Proteomes" id="UP001521116">
    <property type="component" value="Unassembled WGS sequence"/>
</dbReference>
<evidence type="ECO:0008006" key="3">
    <source>
        <dbReference type="Google" id="ProtNLM"/>
    </source>
</evidence>
<protein>
    <recommendedName>
        <fullName evidence="3">F-box domain protein</fullName>
    </recommendedName>
</protein>
<comment type="caution">
    <text evidence="1">The sequence shown here is derived from an EMBL/GenBank/DDBJ whole genome shotgun (WGS) entry which is preliminary data.</text>
</comment>
<dbReference type="SUPFAM" id="SSF52047">
    <property type="entry name" value="RNI-like"/>
    <property type="match status" value="1"/>
</dbReference>
<dbReference type="InterPro" id="IPR032675">
    <property type="entry name" value="LRR_dom_sf"/>
</dbReference>
<accession>A0ABR3SYG7</accession>
<dbReference type="EMBL" id="JAJVDC020000031">
    <property type="protein sequence ID" value="KAL1632370.1"/>
    <property type="molecule type" value="Genomic_DNA"/>
</dbReference>
<reference evidence="1 2" key="1">
    <citation type="submission" date="2024-02" db="EMBL/GenBank/DDBJ databases">
        <title>De novo assembly and annotation of 12 fungi associated with fruit tree decline syndrome in Ontario, Canada.</title>
        <authorList>
            <person name="Sulman M."/>
            <person name="Ellouze W."/>
            <person name="Ilyukhin E."/>
        </authorList>
    </citation>
    <scope>NUCLEOTIDE SEQUENCE [LARGE SCALE GENOMIC DNA]</scope>
    <source>
        <strain evidence="1 2">M1-105</strain>
    </source>
</reference>
<gene>
    <name evidence="1" type="ORF">SLS56_003785</name>
</gene>
<name>A0ABR3SYG7_9PEZI</name>
<keyword evidence="2" id="KW-1185">Reference proteome</keyword>
<sequence>MTSATPATGRTTLEDLAGELLLDILDYISIKNRYDIDFKTWEGVAEIGLRVSTLHSLTLVSRKLHRIANPLLYSVLTHGGTALRRRQFLRTVVRRPDLATLVKEVRFSYFDWVADNSGLSPEFSDHLEAARLDDTWDGNTATAFKRALMESHNDSDVALLFSKLPNLTILEFDVDETWFHTWKWLLSVVRRAVATGSGPFSALRHLKAKYGNENASGFNPLFIQDFVGLPSLKSIEISGAYCEERDGGRPLSLLSNNNIQTLTFWSSSPGDDFVRCALEAFPQLKAFYFSWGDPLFMELEDFFQALRARRDTLEHITILTLSQKRNHWTQMIRRNVPVAPIGSFKDFASLKRLEITDVLLSGLAQYNFDLGPPQDIHFVDAPDYQVLVDVFPPSLEVLRIEYYGGCTEASAIHRQQFYEQLLKTISEMPNFCRLEILYHEDDKRDGEKDESLGWLVKTAGESGVAVDIIVWDKAKHEGFATAKVCRGD</sequence>
<proteinExistence type="predicted"/>
<evidence type="ECO:0000313" key="2">
    <source>
        <dbReference type="Proteomes" id="UP001521116"/>
    </source>
</evidence>
<evidence type="ECO:0000313" key="1">
    <source>
        <dbReference type="EMBL" id="KAL1632370.1"/>
    </source>
</evidence>